<feature type="region of interest" description="Disordered" evidence="1">
    <location>
        <begin position="141"/>
        <end position="160"/>
    </location>
</feature>
<dbReference type="GO" id="GO:0000444">
    <property type="term" value="C:MIS12/MIND type complex"/>
    <property type="evidence" value="ECO:0007669"/>
    <property type="project" value="TreeGrafter"/>
</dbReference>
<dbReference type="HOGENOM" id="CLU_088334_0_0_1"/>
<evidence type="ECO:0000313" key="2">
    <source>
        <dbReference type="EMBL" id="EAU88279.2"/>
    </source>
</evidence>
<dbReference type="PANTHER" id="PTHR31749:SF3">
    <property type="entry name" value="KINETOCHORE-ASSOCIATED PROTEIN NSL1 HOMOLOG"/>
    <property type="match status" value="1"/>
</dbReference>
<dbReference type="OMA" id="FDRHIWS"/>
<dbReference type="FunCoup" id="A8NGL4">
    <property type="interactions" value="18"/>
</dbReference>
<proteinExistence type="predicted"/>
<name>A8NGL4_COPC7</name>
<dbReference type="Proteomes" id="UP000001861">
    <property type="component" value="Unassembled WGS sequence"/>
</dbReference>
<dbReference type="VEuPathDB" id="FungiDB:CC1G_11757"/>
<protein>
    <submittedName>
        <fullName evidence="2">Uncharacterized protein</fullName>
    </submittedName>
</protein>
<dbReference type="AlphaFoldDB" id="A8NGL4"/>
<gene>
    <name evidence="2" type="ORF">CC1G_11757</name>
</gene>
<reference evidence="2 3" key="1">
    <citation type="journal article" date="2010" name="Proc. Natl. Acad. Sci. U.S.A.">
        <title>Insights into evolution of multicellular fungi from the assembled chromosomes of the mushroom Coprinopsis cinerea (Coprinus cinereus).</title>
        <authorList>
            <person name="Stajich J.E."/>
            <person name="Wilke S.K."/>
            <person name="Ahren D."/>
            <person name="Au C.H."/>
            <person name="Birren B.W."/>
            <person name="Borodovsky M."/>
            <person name="Burns C."/>
            <person name="Canback B."/>
            <person name="Casselton L.A."/>
            <person name="Cheng C.K."/>
            <person name="Deng J."/>
            <person name="Dietrich F.S."/>
            <person name="Fargo D.C."/>
            <person name="Farman M.L."/>
            <person name="Gathman A.C."/>
            <person name="Goldberg J."/>
            <person name="Guigo R."/>
            <person name="Hoegger P.J."/>
            <person name="Hooker J.B."/>
            <person name="Huggins A."/>
            <person name="James T.Y."/>
            <person name="Kamada T."/>
            <person name="Kilaru S."/>
            <person name="Kodira C."/>
            <person name="Kues U."/>
            <person name="Kupfer D."/>
            <person name="Kwan H.S."/>
            <person name="Lomsadze A."/>
            <person name="Li W."/>
            <person name="Lilly W.W."/>
            <person name="Ma L.J."/>
            <person name="Mackey A.J."/>
            <person name="Manning G."/>
            <person name="Martin F."/>
            <person name="Muraguchi H."/>
            <person name="Natvig D.O."/>
            <person name="Palmerini H."/>
            <person name="Ramesh M.A."/>
            <person name="Rehmeyer C.J."/>
            <person name="Roe B.A."/>
            <person name="Shenoy N."/>
            <person name="Stanke M."/>
            <person name="Ter-Hovhannisyan V."/>
            <person name="Tunlid A."/>
            <person name="Velagapudi R."/>
            <person name="Vision T.J."/>
            <person name="Zeng Q."/>
            <person name="Zolan M.E."/>
            <person name="Pukkila P.J."/>
        </authorList>
    </citation>
    <scope>NUCLEOTIDE SEQUENCE [LARGE SCALE GENOMIC DNA]</scope>
    <source>
        <strain evidence="3">Okayama-7 / 130 / ATCC MYA-4618 / FGSC 9003</strain>
    </source>
</reference>
<accession>A8NGL4</accession>
<evidence type="ECO:0000256" key="1">
    <source>
        <dbReference type="SAM" id="MobiDB-lite"/>
    </source>
</evidence>
<dbReference type="EMBL" id="AACS02000002">
    <property type="protein sequence ID" value="EAU88279.2"/>
    <property type="molecule type" value="Genomic_DNA"/>
</dbReference>
<dbReference type="eggNOG" id="ENOG502SBA7">
    <property type="taxonomic scope" value="Eukaryota"/>
</dbReference>
<evidence type="ECO:0000313" key="3">
    <source>
        <dbReference type="Proteomes" id="UP000001861"/>
    </source>
</evidence>
<dbReference type="OrthoDB" id="2135762at2759"/>
<dbReference type="Pfam" id="PF08641">
    <property type="entry name" value="Mis14"/>
    <property type="match status" value="1"/>
</dbReference>
<organism evidence="2 3">
    <name type="scientific">Coprinopsis cinerea (strain Okayama-7 / 130 / ATCC MYA-4618 / FGSC 9003)</name>
    <name type="common">Inky cap fungus</name>
    <name type="synonym">Hormographiella aspergillata</name>
    <dbReference type="NCBI Taxonomy" id="240176"/>
    <lineage>
        <taxon>Eukaryota</taxon>
        <taxon>Fungi</taxon>
        <taxon>Dikarya</taxon>
        <taxon>Basidiomycota</taxon>
        <taxon>Agaricomycotina</taxon>
        <taxon>Agaricomycetes</taxon>
        <taxon>Agaricomycetidae</taxon>
        <taxon>Agaricales</taxon>
        <taxon>Agaricineae</taxon>
        <taxon>Psathyrellaceae</taxon>
        <taxon>Coprinopsis</taxon>
    </lineage>
</organism>
<sequence length="203" mass="22867">MATPREDLPRISVDTVDDWKRLASNCRQTAASILEAEVRAKGLQSERDALNQHMQEFISRTFTVAQPNLRVNGNPFAALENINAHDMESFDEALDRRIWSLADTRFQWDKRIAENRKNAPAEISAIVGQSLQQHHQLDAEVGADAEETEEVPPEDPIKDLESATEAVLKTTALAEELSQTIQKQQERSERVKVVSAEIKSLRP</sequence>
<feature type="compositionally biased region" description="Acidic residues" evidence="1">
    <location>
        <begin position="141"/>
        <end position="153"/>
    </location>
</feature>
<dbReference type="InParanoid" id="A8NGL4"/>
<dbReference type="InterPro" id="IPR013950">
    <property type="entry name" value="Mis14/Nsl1"/>
</dbReference>
<dbReference type="KEGG" id="cci:CC1G_11757"/>
<comment type="caution">
    <text evidence="2">The sequence shown here is derived from an EMBL/GenBank/DDBJ whole genome shotgun (WGS) entry which is preliminary data.</text>
</comment>
<dbReference type="PANTHER" id="PTHR31749">
    <property type="entry name" value="KINETOCHORE-ASSOCIATED PROTEIN NSL1 HOMOLOG"/>
    <property type="match status" value="1"/>
</dbReference>
<dbReference type="GeneID" id="6010048"/>
<keyword evidence="3" id="KW-1185">Reference proteome</keyword>
<dbReference type="RefSeq" id="XP_001833551.2">
    <property type="nucleotide sequence ID" value="XM_001833499.2"/>
</dbReference>
<feature type="region of interest" description="Disordered" evidence="1">
    <location>
        <begin position="180"/>
        <end position="203"/>
    </location>
</feature>
<dbReference type="GO" id="GO:0000070">
    <property type="term" value="P:mitotic sister chromatid segregation"/>
    <property type="evidence" value="ECO:0007669"/>
    <property type="project" value="InterPro"/>
</dbReference>